<evidence type="ECO:0000313" key="2">
    <source>
        <dbReference type="Proteomes" id="UP000000305"/>
    </source>
</evidence>
<dbReference type="Proteomes" id="UP000000305">
    <property type="component" value="Unassembled WGS sequence"/>
</dbReference>
<name>E9H2G9_DAPPU</name>
<dbReference type="KEGG" id="dpx:DAPPUDRAFT_252327"/>
<organism evidence="1 2">
    <name type="scientific">Daphnia pulex</name>
    <name type="common">Water flea</name>
    <dbReference type="NCBI Taxonomy" id="6669"/>
    <lineage>
        <taxon>Eukaryota</taxon>
        <taxon>Metazoa</taxon>
        <taxon>Ecdysozoa</taxon>
        <taxon>Arthropoda</taxon>
        <taxon>Crustacea</taxon>
        <taxon>Branchiopoda</taxon>
        <taxon>Diplostraca</taxon>
        <taxon>Cladocera</taxon>
        <taxon>Anomopoda</taxon>
        <taxon>Daphniidae</taxon>
        <taxon>Daphnia</taxon>
    </lineage>
</organism>
<dbReference type="AlphaFoldDB" id="E9H2G9"/>
<dbReference type="InParanoid" id="E9H2G9"/>
<protein>
    <recommendedName>
        <fullName evidence="3">DUF4806 domain-containing protein</fullName>
    </recommendedName>
</protein>
<evidence type="ECO:0000313" key="1">
    <source>
        <dbReference type="EMBL" id="EFX74072.1"/>
    </source>
</evidence>
<dbReference type="EMBL" id="GL732586">
    <property type="protein sequence ID" value="EFX74072.1"/>
    <property type="molecule type" value="Genomic_DNA"/>
</dbReference>
<proteinExistence type="predicted"/>
<accession>E9H2G9</accession>
<evidence type="ECO:0008006" key="3">
    <source>
        <dbReference type="Google" id="ProtNLM"/>
    </source>
</evidence>
<keyword evidence="2" id="KW-1185">Reference proteome</keyword>
<gene>
    <name evidence="1" type="ORF">DAPPUDRAFT_252327</name>
</gene>
<reference evidence="1 2" key="1">
    <citation type="journal article" date="2011" name="Science">
        <title>The ecoresponsive genome of Daphnia pulex.</title>
        <authorList>
            <person name="Colbourne J.K."/>
            <person name="Pfrender M.E."/>
            <person name="Gilbert D."/>
            <person name="Thomas W.K."/>
            <person name="Tucker A."/>
            <person name="Oakley T.H."/>
            <person name="Tokishita S."/>
            <person name="Aerts A."/>
            <person name="Arnold G.J."/>
            <person name="Basu M.K."/>
            <person name="Bauer D.J."/>
            <person name="Caceres C.E."/>
            <person name="Carmel L."/>
            <person name="Casola C."/>
            <person name="Choi J.H."/>
            <person name="Detter J.C."/>
            <person name="Dong Q."/>
            <person name="Dusheyko S."/>
            <person name="Eads B.D."/>
            <person name="Frohlich T."/>
            <person name="Geiler-Samerotte K.A."/>
            <person name="Gerlach D."/>
            <person name="Hatcher P."/>
            <person name="Jogdeo S."/>
            <person name="Krijgsveld J."/>
            <person name="Kriventseva E.V."/>
            <person name="Kultz D."/>
            <person name="Laforsch C."/>
            <person name="Lindquist E."/>
            <person name="Lopez J."/>
            <person name="Manak J.R."/>
            <person name="Muller J."/>
            <person name="Pangilinan J."/>
            <person name="Patwardhan R.P."/>
            <person name="Pitluck S."/>
            <person name="Pritham E.J."/>
            <person name="Rechtsteiner A."/>
            <person name="Rho M."/>
            <person name="Rogozin I.B."/>
            <person name="Sakarya O."/>
            <person name="Salamov A."/>
            <person name="Schaack S."/>
            <person name="Shapiro H."/>
            <person name="Shiga Y."/>
            <person name="Skalitzky C."/>
            <person name="Smith Z."/>
            <person name="Souvorov A."/>
            <person name="Sung W."/>
            <person name="Tang Z."/>
            <person name="Tsuchiya D."/>
            <person name="Tu H."/>
            <person name="Vos H."/>
            <person name="Wang M."/>
            <person name="Wolf Y.I."/>
            <person name="Yamagata H."/>
            <person name="Yamada T."/>
            <person name="Ye Y."/>
            <person name="Shaw J.R."/>
            <person name="Andrews J."/>
            <person name="Crease T.J."/>
            <person name="Tang H."/>
            <person name="Lucas S.M."/>
            <person name="Robertson H.M."/>
            <person name="Bork P."/>
            <person name="Koonin E.V."/>
            <person name="Zdobnov E.M."/>
            <person name="Grigoriev I.V."/>
            <person name="Lynch M."/>
            <person name="Boore J.L."/>
        </authorList>
    </citation>
    <scope>NUCLEOTIDE SEQUENCE [LARGE SCALE GENOMIC DNA]</scope>
</reference>
<dbReference type="HOGENOM" id="CLU_892153_0_0_1"/>
<dbReference type="PhylomeDB" id="E9H2G9"/>
<sequence>MDVRDRMRNIAYPSSTDISLGYPGDGLTDELDVQCYVHWTSSDNPNVATYDIKMFSFSRESNPDFFGGNRVRYQHATTSMNGRSKRYLRATSRLRPLRHGRKSDVRISNGHPGDGLCYLVIQQAEKAMLVQVDVAKMLIEIKMGIQQLTDLFMTMRLEIATNLPTPINGPPCSTDCADELPVTTQTFFEELEVKMRNDATLKTQIRNVLTLMRTNKSLKAIVRNVLKSLVSKELRMTYFAHIIWRWASNTSQELTNDTILKEMGLDTFANAADEDGGVADRKKLTAIKKTAVDKFLKQKVRRGTADEAVNND</sequence>